<dbReference type="Pfam" id="PF00106">
    <property type="entry name" value="adh_short"/>
    <property type="match status" value="1"/>
</dbReference>
<dbReference type="InterPro" id="IPR057326">
    <property type="entry name" value="KR_dom"/>
</dbReference>
<accession>A0ABW1SYM7</accession>
<protein>
    <submittedName>
        <fullName evidence="5">SDR family NAD(P)-dependent oxidoreductase</fullName>
    </submittedName>
</protein>
<proteinExistence type="inferred from homology"/>
<evidence type="ECO:0000313" key="6">
    <source>
        <dbReference type="Proteomes" id="UP001596138"/>
    </source>
</evidence>
<sequence>MTGQTALVTGANRGVGRELVSELVRRGARRVYATGRSLAALEPLVSDYPEKVVALHLDLQDATSIVEAASVATDVTLLINNAATLSTGSALLSDRATMVSMVMTNTFGTLDVIRAFTPVLESNGGGVVVNVMSLQAFSGSNGWDGYSASKAALQSLTQSMRPALKLLGIRISGAYPGGVDTDMIREFDTLKSSARGVAEGILDGIDAGEEDIFPDGVSRFVAELWRRDPKQVERLFADPDVLVPMLQEAHGRGDIVLA</sequence>
<dbReference type="SMART" id="SM00822">
    <property type="entry name" value="PKS_KR"/>
    <property type="match status" value="1"/>
</dbReference>
<gene>
    <name evidence="5" type="ORF">ACFQGU_03685</name>
</gene>
<dbReference type="PROSITE" id="PS00061">
    <property type="entry name" value="ADH_SHORT"/>
    <property type="match status" value="1"/>
</dbReference>
<organism evidence="5 6">
    <name type="scientific">Longivirga aurantiaca</name>
    <dbReference type="NCBI Taxonomy" id="1837743"/>
    <lineage>
        <taxon>Bacteria</taxon>
        <taxon>Bacillati</taxon>
        <taxon>Actinomycetota</taxon>
        <taxon>Actinomycetes</taxon>
        <taxon>Sporichthyales</taxon>
        <taxon>Sporichthyaceae</taxon>
        <taxon>Longivirga</taxon>
    </lineage>
</organism>
<dbReference type="InterPro" id="IPR020904">
    <property type="entry name" value="Sc_DH/Rdtase_CS"/>
</dbReference>
<comment type="similarity">
    <text evidence="1 3">Belongs to the short-chain dehydrogenases/reductases (SDR) family.</text>
</comment>
<keyword evidence="2" id="KW-0560">Oxidoreductase</keyword>
<evidence type="ECO:0000259" key="4">
    <source>
        <dbReference type="SMART" id="SM00822"/>
    </source>
</evidence>
<keyword evidence="6" id="KW-1185">Reference proteome</keyword>
<evidence type="ECO:0000256" key="1">
    <source>
        <dbReference type="ARBA" id="ARBA00006484"/>
    </source>
</evidence>
<dbReference type="SUPFAM" id="SSF51735">
    <property type="entry name" value="NAD(P)-binding Rossmann-fold domains"/>
    <property type="match status" value="1"/>
</dbReference>
<dbReference type="PRINTS" id="PR00081">
    <property type="entry name" value="GDHRDH"/>
</dbReference>
<evidence type="ECO:0000313" key="5">
    <source>
        <dbReference type="EMBL" id="MFC6236963.1"/>
    </source>
</evidence>
<name>A0ABW1SYM7_9ACTN</name>
<dbReference type="Proteomes" id="UP001596138">
    <property type="component" value="Unassembled WGS sequence"/>
</dbReference>
<dbReference type="PANTHER" id="PTHR44196:SF1">
    <property type="entry name" value="DEHYDROGENASE_REDUCTASE SDR FAMILY MEMBER 7B"/>
    <property type="match status" value="1"/>
</dbReference>
<evidence type="ECO:0000256" key="3">
    <source>
        <dbReference type="RuleBase" id="RU000363"/>
    </source>
</evidence>
<dbReference type="PANTHER" id="PTHR44196">
    <property type="entry name" value="DEHYDROGENASE/REDUCTASE SDR FAMILY MEMBER 7B"/>
    <property type="match status" value="1"/>
</dbReference>
<reference evidence="6" key="1">
    <citation type="journal article" date="2019" name="Int. J. Syst. Evol. Microbiol.">
        <title>The Global Catalogue of Microorganisms (GCM) 10K type strain sequencing project: providing services to taxonomists for standard genome sequencing and annotation.</title>
        <authorList>
            <consortium name="The Broad Institute Genomics Platform"/>
            <consortium name="The Broad Institute Genome Sequencing Center for Infectious Disease"/>
            <person name="Wu L."/>
            <person name="Ma J."/>
        </authorList>
    </citation>
    <scope>NUCLEOTIDE SEQUENCE [LARGE SCALE GENOMIC DNA]</scope>
    <source>
        <strain evidence="6">CGMCC 4.7317</strain>
    </source>
</reference>
<comment type="caution">
    <text evidence="5">The sequence shown here is derived from an EMBL/GenBank/DDBJ whole genome shotgun (WGS) entry which is preliminary data.</text>
</comment>
<feature type="domain" description="Ketoreductase" evidence="4">
    <location>
        <begin position="4"/>
        <end position="187"/>
    </location>
</feature>
<dbReference type="EMBL" id="JBHSTI010000005">
    <property type="protein sequence ID" value="MFC6236963.1"/>
    <property type="molecule type" value="Genomic_DNA"/>
</dbReference>
<dbReference type="InterPro" id="IPR036291">
    <property type="entry name" value="NAD(P)-bd_dom_sf"/>
</dbReference>
<dbReference type="RefSeq" id="WP_386764011.1">
    <property type="nucleotide sequence ID" value="NZ_JBHSTI010000005.1"/>
</dbReference>
<dbReference type="Gene3D" id="3.40.50.720">
    <property type="entry name" value="NAD(P)-binding Rossmann-like Domain"/>
    <property type="match status" value="1"/>
</dbReference>
<dbReference type="PRINTS" id="PR00080">
    <property type="entry name" value="SDRFAMILY"/>
</dbReference>
<evidence type="ECO:0000256" key="2">
    <source>
        <dbReference type="ARBA" id="ARBA00023002"/>
    </source>
</evidence>
<dbReference type="InterPro" id="IPR002347">
    <property type="entry name" value="SDR_fam"/>
</dbReference>